<dbReference type="Proteomes" id="UP000005824">
    <property type="component" value="Unassembled WGS sequence"/>
</dbReference>
<protein>
    <submittedName>
        <fullName evidence="5">Prolyl 4-hydroxylase, alpha subunit</fullName>
    </submittedName>
</protein>
<evidence type="ECO:0000256" key="3">
    <source>
        <dbReference type="ARBA" id="ARBA00023002"/>
    </source>
</evidence>
<keyword evidence="3" id="KW-0560">Oxidoreductase</keyword>
<dbReference type="GO" id="GO:0051213">
    <property type="term" value="F:dioxygenase activity"/>
    <property type="evidence" value="ECO:0007669"/>
    <property type="project" value="UniProtKB-KW"/>
</dbReference>
<gene>
    <name evidence="5" type="ORF">CfE428DRAFT_1880</name>
</gene>
<dbReference type="Pfam" id="PF09859">
    <property type="entry name" value="Oxygenase-NA"/>
    <property type="match status" value="1"/>
</dbReference>
<accession>B4CYZ2</accession>
<dbReference type="InterPro" id="IPR006620">
    <property type="entry name" value="Pro_4_hyd_alph"/>
</dbReference>
<dbReference type="SMART" id="SM00702">
    <property type="entry name" value="P4Hc"/>
    <property type="match status" value="1"/>
</dbReference>
<organism evidence="5 6">
    <name type="scientific">Chthoniobacter flavus Ellin428</name>
    <dbReference type="NCBI Taxonomy" id="497964"/>
    <lineage>
        <taxon>Bacteria</taxon>
        <taxon>Pseudomonadati</taxon>
        <taxon>Verrucomicrobiota</taxon>
        <taxon>Spartobacteria</taxon>
        <taxon>Chthoniobacterales</taxon>
        <taxon>Chthoniobacteraceae</taxon>
        <taxon>Chthoniobacter</taxon>
    </lineage>
</organism>
<dbReference type="EMBL" id="ABVL01000004">
    <property type="protein sequence ID" value="EDY20683.1"/>
    <property type="molecule type" value="Genomic_DNA"/>
</dbReference>
<reference evidence="5 6" key="1">
    <citation type="journal article" date="2011" name="J. Bacteriol.">
        <title>Genome sequence of Chthoniobacter flavus Ellin428, an aerobic heterotrophic soil bacterium.</title>
        <authorList>
            <person name="Kant R."/>
            <person name="van Passel M.W."/>
            <person name="Palva A."/>
            <person name="Lucas S."/>
            <person name="Lapidus A."/>
            <person name="Glavina Del Rio T."/>
            <person name="Dalin E."/>
            <person name="Tice H."/>
            <person name="Bruce D."/>
            <person name="Goodwin L."/>
            <person name="Pitluck S."/>
            <person name="Larimer F.W."/>
            <person name="Land M.L."/>
            <person name="Hauser L."/>
            <person name="Sangwan P."/>
            <person name="de Vos W.M."/>
            <person name="Janssen P.H."/>
            <person name="Smidt H."/>
        </authorList>
    </citation>
    <scope>NUCLEOTIDE SEQUENCE [LARGE SCALE GENOMIC DNA]</scope>
    <source>
        <strain evidence="5 6">Ellin428</strain>
    </source>
</reference>
<dbReference type="InParanoid" id="B4CYZ2"/>
<comment type="cofactor">
    <cofactor evidence="1">
        <name>L-ascorbate</name>
        <dbReference type="ChEBI" id="CHEBI:38290"/>
    </cofactor>
</comment>
<keyword evidence="2" id="KW-0223">Dioxygenase</keyword>
<evidence type="ECO:0000259" key="4">
    <source>
        <dbReference type="SMART" id="SM00702"/>
    </source>
</evidence>
<dbReference type="GO" id="GO:0016705">
    <property type="term" value="F:oxidoreductase activity, acting on paired donors, with incorporation or reduction of molecular oxygen"/>
    <property type="evidence" value="ECO:0007669"/>
    <property type="project" value="InterPro"/>
</dbReference>
<sequence length="245" mass="28031">MNPHPYDGMTIIHQTLSQIDWPRVTEDMHAKGHAHIPGVLTAEACRQLIAAYDDPQLYRKTITMERYRFGLGEYKYFTYPLPEILQTIRETLYPHLAPIANQWMEWLGLERRFPAALAELQALCHQAGQDKPTVLILRYGEGGHNTMHQDLYGDIFFPIQLVLFLNEPDADYTGGEFVLIQQTPRAQSKAMVLRPRGGDMLLFTTNFRPVKGTRGFYRAGMRHGVSEVHTGQRHTLGIIFHDALS</sequence>
<comment type="caution">
    <text evidence="5">The sequence shown here is derived from an EMBL/GenBank/DDBJ whole genome shotgun (WGS) entry which is preliminary data.</text>
</comment>
<evidence type="ECO:0000313" key="6">
    <source>
        <dbReference type="Proteomes" id="UP000005824"/>
    </source>
</evidence>
<evidence type="ECO:0000256" key="2">
    <source>
        <dbReference type="ARBA" id="ARBA00022964"/>
    </source>
</evidence>
<dbReference type="InterPro" id="IPR018655">
    <property type="entry name" value="DUF2086"/>
</dbReference>
<dbReference type="AlphaFoldDB" id="B4CYZ2"/>
<dbReference type="GO" id="GO:0031418">
    <property type="term" value="F:L-ascorbic acid binding"/>
    <property type="evidence" value="ECO:0007669"/>
    <property type="project" value="InterPro"/>
</dbReference>
<feature type="domain" description="Prolyl 4-hydroxylase alpha subunit" evidence="4">
    <location>
        <begin position="31"/>
        <end position="241"/>
    </location>
</feature>
<dbReference type="eggNOG" id="COG3826">
    <property type="taxonomic scope" value="Bacteria"/>
</dbReference>
<dbReference type="STRING" id="497964.CfE428DRAFT_1880"/>
<dbReference type="Gene3D" id="2.60.120.620">
    <property type="entry name" value="q2cbj1_9rhob like domain"/>
    <property type="match status" value="1"/>
</dbReference>
<dbReference type="RefSeq" id="WP_006979205.1">
    <property type="nucleotide sequence ID" value="NZ_ABVL01000004.1"/>
</dbReference>
<evidence type="ECO:0000256" key="1">
    <source>
        <dbReference type="ARBA" id="ARBA00001961"/>
    </source>
</evidence>
<keyword evidence="6" id="KW-1185">Reference proteome</keyword>
<evidence type="ECO:0000313" key="5">
    <source>
        <dbReference type="EMBL" id="EDY20683.1"/>
    </source>
</evidence>
<name>B4CYZ2_9BACT</name>
<dbReference type="GO" id="GO:0005506">
    <property type="term" value="F:iron ion binding"/>
    <property type="evidence" value="ECO:0007669"/>
    <property type="project" value="InterPro"/>
</dbReference>
<proteinExistence type="predicted"/>